<dbReference type="CDD" id="cd14526">
    <property type="entry name" value="DSP_laforin-like"/>
    <property type="match status" value="1"/>
</dbReference>
<dbReference type="PROSITE" id="PS50056">
    <property type="entry name" value="TYR_PHOSPHATASE_2"/>
    <property type="match status" value="1"/>
</dbReference>
<dbReference type="Proteomes" id="UP000827721">
    <property type="component" value="Unassembled WGS sequence"/>
</dbReference>
<evidence type="ECO:0000256" key="3">
    <source>
        <dbReference type="ARBA" id="ARBA00023277"/>
    </source>
</evidence>
<proteinExistence type="predicted"/>
<evidence type="ECO:0000313" key="7">
    <source>
        <dbReference type="EMBL" id="KAH7548273.1"/>
    </source>
</evidence>
<evidence type="ECO:0000256" key="1">
    <source>
        <dbReference type="ARBA" id="ARBA00022801"/>
    </source>
</evidence>
<gene>
    <name evidence="7" type="ORF">JRO89_XS14G0093700</name>
</gene>
<dbReference type="SUPFAM" id="SSF52799">
    <property type="entry name" value="(Phosphotyrosine protein) phosphatases II"/>
    <property type="match status" value="1"/>
</dbReference>
<evidence type="ECO:0008006" key="9">
    <source>
        <dbReference type="Google" id="ProtNLM"/>
    </source>
</evidence>
<dbReference type="InterPro" id="IPR020422">
    <property type="entry name" value="TYR_PHOSPHATASE_DUAL_dom"/>
</dbReference>
<name>A0ABQ8H4Q4_9ROSI</name>
<protein>
    <recommendedName>
        <fullName evidence="9">Phosphoglucan phosphatase LSF2, chloroplastic</fullName>
    </recommendedName>
</protein>
<dbReference type="Pfam" id="PF00782">
    <property type="entry name" value="DSPc"/>
    <property type="match status" value="1"/>
</dbReference>
<sequence length="296" mass="33514">MTCVGAKSCLSSVLTSPLDNEVFFMVKKKPNTTSNLMASSNSKGHFKVNRVSCKISENQIEEGNHPTSSSSSKVSFKTKNKMEDYNTAMKRMMRNPYEYHHDLGMNYTQITDGLIVGSQPQKPEDIEHLKQEENVAYILNLQQDKDIEYWGIDFEPIVKRCQVLGIRHMRRPATDFDPDSLRSQLPKAVSSLEWAISEGKGKVYVHCTAGLGRAPAVSIAYMFWFCGMNLNTAYDLLTSKRPCGPNKRAIQGATYDLAKNDPWKEPFESLPESAFADIADWERKLIQERVRSLRGT</sequence>
<feature type="domain" description="Tyrosine-protein phosphatase" evidence="5">
    <location>
        <begin position="106"/>
        <end position="263"/>
    </location>
</feature>
<dbReference type="PROSITE" id="PS50054">
    <property type="entry name" value="TYR_PHOSPHATASE_DUAL"/>
    <property type="match status" value="1"/>
</dbReference>
<keyword evidence="1" id="KW-0378">Hydrolase</keyword>
<dbReference type="InterPro" id="IPR045204">
    <property type="entry name" value="DSP_laforin-like"/>
</dbReference>
<evidence type="ECO:0000259" key="5">
    <source>
        <dbReference type="PROSITE" id="PS50054"/>
    </source>
</evidence>
<evidence type="ECO:0000256" key="2">
    <source>
        <dbReference type="ARBA" id="ARBA00022912"/>
    </source>
</evidence>
<dbReference type="InterPro" id="IPR000340">
    <property type="entry name" value="Dual-sp_phosphatase_cat-dom"/>
</dbReference>
<dbReference type="PANTHER" id="PTHR46642">
    <property type="entry name" value="DUAL SPECIFICITY PHOSPHATASE, SUBGROUP, CATALYTIC DOMAIN"/>
    <property type="match status" value="1"/>
</dbReference>
<feature type="compositionally biased region" description="Low complexity" evidence="4">
    <location>
        <begin position="68"/>
        <end position="77"/>
    </location>
</feature>
<dbReference type="InterPro" id="IPR000387">
    <property type="entry name" value="Tyr_Pase_dom"/>
</dbReference>
<evidence type="ECO:0000259" key="6">
    <source>
        <dbReference type="PROSITE" id="PS50056"/>
    </source>
</evidence>
<feature type="domain" description="Tyrosine specific protein phosphatases" evidence="6">
    <location>
        <begin position="183"/>
        <end position="242"/>
    </location>
</feature>
<feature type="region of interest" description="Disordered" evidence="4">
    <location>
        <begin position="57"/>
        <end position="78"/>
    </location>
</feature>
<organism evidence="7 8">
    <name type="scientific">Xanthoceras sorbifolium</name>
    <dbReference type="NCBI Taxonomy" id="99658"/>
    <lineage>
        <taxon>Eukaryota</taxon>
        <taxon>Viridiplantae</taxon>
        <taxon>Streptophyta</taxon>
        <taxon>Embryophyta</taxon>
        <taxon>Tracheophyta</taxon>
        <taxon>Spermatophyta</taxon>
        <taxon>Magnoliopsida</taxon>
        <taxon>eudicotyledons</taxon>
        <taxon>Gunneridae</taxon>
        <taxon>Pentapetalae</taxon>
        <taxon>rosids</taxon>
        <taxon>malvids</taxon>
        <taxon>Sapindales</taxon>
        <taxon>Sapindaceae</taxon>
        <taxon>Xanthoceroideae</taxon>
        <taxon>Xanthoceras</taxon>
    </lineage>
</organism>
<evidence type="ECO:0000256" key="4">
    <source>
        <dbReference type="SAM" id="MobiDB-lite"/>
    </source>
</evidence>
<dbReference type="InterPro" id="IPR029021">
    <property type="entry name" value="Prot-tyrosine_phosphatase-like"/>
</dbReference>
<keyword evidence="2" id="KW-0904">Protein phosphatase</keyword>
<accession>A0ABQ8H4Q4</accession>
<reference evidence="7 8" key="1">
    <citation type="submission" date="2021-02" db="EMBL/GenBank/DDBJ databases">
        <title>Plant Genome Project.</title>
        <authorList>
            <person name="Zhang R.-G."/>
        </authorList>
    </citation>
    <scope>NUCLEOTIDE SEQUENCE [LARGE SCALE GENOMIC DNA]</scope>
    <source>
        <tissue evidence="7">Leaves</tissue>
    </source>
</reference>
<keyword evidence="3" id="KW-0119">Carbohydrate metabolism</keyword>
<dbReference type="InterPro" id="IPR052832">
    <property type="entry name" value="Starch-Glucan_Phosphatase"/>
</dbReference>
<dbReference type="Gene3D" id="3.90.190.10">
    <property type="entry name" value="Protein tyrosine phosphatase superfamily"/>
    <property type="match status" value="1"/>
</dbReference>
<keyword evidence="8" id="KW-1185">Reference proteome</keyword>
<dbReference type="SMART" id="SM00195">
    <property type="entry name" value="DSPc"/>
    <property type="match status" value="1"/>
</dbReference>
<dbReference type="EMBL" id="JAFEMO010000014">
    <property type="protein sequence ID" value="KAH7548273.1"/>
    <property type="molecule type" value="Genomic_DNA"/>
</dbReference>
<dbReference type="PANTHER" id="PTHR46642:SF2">
    <property type="entry name" value="PHOSPHOGLUCAN PHOSPHATASE LSF2, CHLOROPLASTIC"/>
    <property type="match status" value="1"/>
</dbReference>
<evidence type="ECO:0000313" key="8">
    <source>
        <dbReference type="Proteomes" id="UP000827721"/>
    </source>
</evidence>
<comment type="caution">
    <text evidence="7">The sequence shown here is derived from an EMBL/GenBank/DDBJ whole genome shotgun (WGS) entry which is preliminary data.</text>
</comment>